<dbReference type="AlphaFoldDB" id="A0A2J6Q3C5"/>
<proteinExistence type="predicted"/>
<name>A0A2J6Q3C5_9HELO</name>
<dbReference type="Proteomes" id="UP000235672">
    <property type="component" value="Unassembled WGS sequence"/>
</dbReference>
<evidence type="ECO:0000313" key="1">
    <source>
        <dbReference type="EMBL" id="PMD20775.1"/>
    </source>
</evidence>
<dbReference type="EMBL" id="KZ613483">
    <property type="protein sequence ID" value="PMD20775.1"/>
    <property type="molecule type" value="Genomic_DNA"/>
</dbReference>
<accession>A0A2J6Q3C5</accession>
<keyword evidence="2" id="KW-1185">Reference proteome</keyword>
<organism evidence="1 2">
    <name type="scientific">Hyaloscypha hepaticicola</name>
    <dbReference type="NCBI Taxonomy" id="2082293"/>
    <lineage>
        <taxon>Eukaryota</taxon>
        <taxon>Fungi</taxon>
        <taxon>Dikarya</taxon>
        <taxon>Ascomycota</taxon>
        <taxon>Pezizomycotina</taxon>
        <taxon>Leotiomycetes</taxon>
        <taxon>Helotiales</taxon>
        <taxon>Hyaloscyphaceae</taxon>
        <taxon>Hyaloscypha</taxon>
    </lineage>
</organism>
<evidence type="ECO:0000313" key="2">
    <source>
        <dbReference type="Proteomes" id="UP000235672"/>
    </source>
</evidence>
<gene>
    <name evidence="1" type="ORF">NA56DRAFT_704005</name>
</gene>
<protein>
    <submittedName>
        <fullName evidence="1">Uncharacterized protein</fullName>
    </submittedName>
</protein>
<reference evidence="1 2" key="1">
    <citation type="submission" date="2016-05" db="EMBL/GenBank/DDBJ databases">
        <title>A degradative enzymes factory behind the ericoid mycorrhizal symbiosis.</title>
        <authorList>
            <consortium name="DOE Joint Genome Institute"/>
            <person name="Martino E."/>
            <person name="Morin E."/>
            <person name="Grelet G."/>
            <person name="Kuo A."/>
            <person name="Kohler A."/>
            <person name="Daghino S."/>
            <person name="Barry K."/>
            <person name="Choi C."/>
            <person name="Cichocki N."/>
            <person name="Clum A."/>
            <person name="Copeland A."/>
            <person name="Hainaut M."/>
            <person name="Haridas S."/>
            <person name="Labutti K."/>
            <person name="Lindquist E."/>
            <person name="Lipzen A."/>
            <person name="Khouja H.-R."/>
            <person name="Murat C."/>
            <person name="Ohm R."/>
            <person name="Olson A."/>
            <person name="Spatafora J."/>
            <person name="Veneault-Fourrey C."/>
            <person name="Henrissat B."/>
            <person name="Grigoriev I."/>
            <person name="Martin F."/>
            <person name="Perotto S."/>
        </authorList>
    </citation>
    <scope>NUCLEOTIDE SEQUENCE [LARGE SCALE GENOMIC DNA]</scope>
    <source>
        <strain evidence="1 2">UAMH 7357</strain>
    </source>
</reference>
<sequence>MATSPRCCTLGRGIVQPDPEIMDQVAKRFAFGDNFTSSSVIQRKMSSKMIQSSILRYITSDRQHLAAENSNSILLRLQYDIRKRIYEFAGLSDGLVINLNYEAPSWLDGGVTTCDSWNELIPLHTRDQDLNRKRNEGFADDDKVSDCEGEVQASEFSERISQFLDGPPPYPGARLYRLQPRCCKNVRNECDCNLHNLLLPSQLLDFCRVVSDEVRYLFYSRNHFDISSTSLGRLSVLHTLKPRFLSWISSLSIELLFCTCTVDSKVSRPRACVIHDADEDRFQGLGIPGQEKLVQQAVTCFKSREMSEWKLFCRNLALYIVPHQLKLWVKVLALNVEIEMAKDIDG</sequence>